<comment type="caution">
    <text evidence="2">The sequence shown here is derived from an EMBL/GenBank/DDBJ whole genome shotgun (WGS) entry which is preliminary data.</text>
</comment>
<dbReference type="Pfam" id="PF12804">
    <property type="entry name" value="NTP_transf_3"/>
    <property type="match status" value="1"/>
</dbReference>
<dbReference type="SUPFAM" id="SSF46785">
    <property type="entry name" value="Winged helix' DNA-binding domain"/>
    <property type="match status" value="1"/>
</dbReference>
<dbReference type="CDD" id="cd05151">
    <property type="entry name" value="ChoK-like"/>
    <property type="match status" value="1"/>
</dbReference>
<keyword evidence="3" id="KW-1185">Reference proteome</keyword>
<reference evidence="2 3" key="1">
    <citation type="submission" date="2020-09" db="EMBL/GenBank/DDBJ databases">
        <title>Parvimonas S3374 sp. nov.</title>
        <authorList>
            <person name="Buhl M."/>
        </authorList>
    </citation>
    <scope>NUCLEOTIDE SEQUENCE [LARGE SCALE GENOMIC DNA]</scope>
    <source>
        <strain evidence="2 3">S3374</strain>
    </source>
</reference>
<dbReference type="PANTHER" id="PTHR22603:SF66">
    <property type="entry name" value="ETHANOLAMINE KINASE"/>
    <property type="match status" value="1"/>
</dbReference>
<dbReference type="InterPro" id="IPR036390">
    <property type="entry name" value="WH_DNA-bd_sf"/>
</dbReference>
<dbReference type="PANTHER" id="PTHR22603">
    <property type="entry name" value="CHOLINE/ETHANOALAMINE KINASE"/>
    <property type="match status" value="1"/>
</dbReference>
<accession>A0ABS1C6P0</accession>
<name>A0ABS1C6P0_9FIRM</name>
<proteinExistence type="predicted"/>
<dbReference type="Pfam" id="PF01633">
    <property type="entry name" value="Choline_kinase"/>
    <property type="match status" value="1"/>
</dbReference>
<dbReference type="Proteomes" id="UP000823123">
    <property type="component" value="Unassembled WGS sequence"/>
</dbReference>
<dbReference type="SUPFAM" id="SSF53448">
    <property type="entry name" value="Nucleotide-diphospho-sugar transferases"/>
    <property type="match status" value="1"/>
</dbReference>
<dbReference type="Pfam" id="PF13412">
    <property type="entry name" value="HTH_24"/>
    <property type="match status" value="1"/>
</dbReference>
<dbReference type="EMBL" id="JACVDA010000001">
    <property type="protein sequence ID" value="MBK1467757.1"/>
    <property type="molecule type" value="Genomic_DNA"/>
</dbReference>
<protein>
    <submittedName>
        <fullName evidence="2">Winged helix-turn-helix transcriptional regulator</fullName>
    </submittedName>
</protein>
<feature type="domain" description="MobA-like NTP transferase" evidence="1">
    <location>
        <begin position="69"/>
        <end position="169"/>
    </location>
</feature>
<dbReference type="InterPro" id="IPR025877">
    <property type="entry name" value="MobA-like_NTP_Trfase"/>
</dbReference>
<dbReference type="Gene3D" id="3.30.200.20">
    <property type="entry name" value="Phosphorylase Kinase, domain 1"/>
    <property type="match status" value="1"/>
</dbReference>
<sequence>MNRIDLDILKHIYKNKYTNQRELSKLTGYSLGAVNKAIKNLLENEYIDENINLTNISKKLIKDNSPKSAIILSAGFGMRMVPINLEMPKALLEVNGEVLIERTIRQLKEKGINKIFVVVGFLKEKFEYLIDKFGVELIINPEYATKNNLFSLNLVLENLDNSYIIPCDILCKENPFNEVETYSWYMVTDELDENSTVKVNKKNNLVSASETENGNKMIGISYLCGKEADFVKKRVSDLVKFNKNRNLFWESALIKDNKFLIYPKLVSSKKYFEINTYEQLREIDSGSNNLQTDAINIICDCLNVGIEDIKEIKVLKKGMTNRSFIFTVKGEKYIMRIPGEGTSELIDRKQEAQVYSVIKDKGICDDLVYINPENGYKITKFIENSRTCDDKNNDDLKKCMEKIKLLHSLNLKVNHEFDIFEKINFYESLWKNKKSIYSDYKDTKEKIFSLKDFIEKNVKTKCLAHIDANCDNFLFSTDSSLRLIDWEYASMQDPDIDIAMFCIYSLYDKKQIDNLIDIYFEGSVLKNTKIKIYAYIACCGLLWSNWCEYKLDFGVEFGEYSLKQYRYAKDYYKIVKELLGEDF</sequence>
<dbReference type="InterPro" id="IPR029044">
    <property type="entry name" value="Nucleotide-diphossugar_trans"/>
</dbReference>
<dbReference type="Gene3D" id="3.90.1200.10">
    <property type="match status" value="1"/>
</dbReference>
<dbReference type="RefSeq" id="WP_201274879.1">
    <property type="nucleotide sequence ID" value="NZ_JACVDA010000001.1"/>
</dbReference>
<gene>
    <name evidence="2" type="ORF">IBJ83_00265</name>
</gene>
<evidence type="ECO:0000313" key="3">
    <source>
        <dbReference type="Proteomes" id="UP000823123"/>
    </source>
</evidence>
<dbReference type="SUPFAM" id="SSF56112">
    <property type="entry name" value="Protein kinase-like (PK-like)"/>
    <property type="match status" value="1"/>
</dbReference>
<evidence type="ECO:0000259" key="1">
    <source>
        <dbReference type="Pfam" id="PF12804"/>
    </source>
</evidence>
<dbReference type="InterPro" id="IPR011009">
    <property type="entry name" value="Kinase-like_dom_sf"/>
</dbReference>
<dbReference type="Gene3D" id="3.90.550.10">
    <property type="entry name" value="Spore Coat Polysaccharide Biosynthesis Protein SpsA, Chain A"/>
    <property type="match status" value="1"/>
</dbReference>
<organism evidence="2 3">
    <name type="scientific">Parvimonas parva</name>
    <dbReference type="NCBI Taxonomy" id="2769485"/>
    <lineage>
        <taxon>Bacteria</taxon>
        <taxon>Bacillati</taxon>
        <taxon>Bacillota</taxon>
        <taxon>Tissierellia</taxon>
        <taxon>Tissierellales</taxon>
        <taxon>Peptoniphilaceae</taxon>
        <taxon>Parvimonas</taxon>
    </lineage>
</organism>
<evidence type="ECO:0000313" key="2">
    <source>
        <dbReference type="EMBL" id="MBK1467757.1"/>
    </source>
</evidence>